<dbReference type="Pfam" id="PF00249">
    <property type="entry name" value="Myb_DNA-binding"/>
    <property type="match status" value="1"/>
</dbReference>
<keyword evidence="7" id="KW-1185">Reference proteome</keyword>
<dbReference type="Proteomes" id="UP001140206">
    <property type="component" value="Chromosome 5"/>
</dbReference>
<evidence type="ECO:0000313" key="6">
    <source>
        <dbReference type="EMBL" id="KAJ4753768.1"/>
    </source>
</evidence>
<dbReference type="InterPro" id="IPR006447">
    <property type="entry name" value="Myb_dom_plants"/>
</dbReference>
<dbReference type="Pfam" id="PF14379">
    <property type="entry name" value="Myb_CC_LHEQLE"/>
    <property type="match status" value="1"/>
</dbReference>
<dbReference type="InterPro" id="IPR001005">
    <property type="entry name" value="SANT/Myb"/>
</dbReference>
<dbReference type="GO" id="GO:0003677">
    <property type="term" value="F:DNA binding"/>
    <property type="evidence" value="ECO:0007669"/>
    <property type="project" value="UniProtKB-KW"/>
</dbReference>
<evidence type="ECO:0000256" key="2">
    <source>
        <dbReference type="ARBA" id="ARBA00023125"/>
    </source>
</evidence>
<dbReference type="NCBIfam" id="TIGR01557">
    <property type="entry name" value="myb_SHAQKYF"/>
    <property type="match status" value="1"/>
</dbReference>
<keyword evidence="6" id="KW-0371">Homeobox</keyword>
<keyword evidence="2 6" id="KW-0238">DNA-binding</keyword>
<reference evidence="6" key="1">
    <citation type="submission" date="2022-08" db="EMBL/GenBank/DDBJ databases">
        <authorList>
            <person name="Marques A."/>
        </authorList>
    </citation>
    <scope>NUCLEOTIDE SEQUENCE</scope>
    <source>
        <strain evidence="6">RhyPub2mFocal</strain>
        <tissue evidence="6">Leaves</tissue>
    </source>
</reference>
<dbReference type="EMBL" id="JAMFTS010000005">
    <property type="protein sequence ID" value="KAJ4753768.1"/>
    <property type="molecule type" value="Genomic_DNA"/>
</dbReference>
<evidence type="ECO:0000313" key="7">
    <source>
        <dbReference type="Proteomes" id="UP001140206"/>
    </source>
</evidence>
<keyword evidence="4" id="KW-0539">Nucleus</keyword>
<dbReference type="PROSITE" id="PS51294">
    <property type="entry name" value="HTH_MYB"/>
    <property type="match status" value="1"/>
</dbReference>
<feature type="domain" description="HTH myb-type" evidence="5">
    <location>
        <begin position="28"/>
        <end position="88"/>
    </location>
</feature>
<dbReference type="PANTHER" id="PTHR31499">
    <property type="entry name" value="MYB FAMILY TRANSCRIPTION FACTOR PHL11"/>
    <property type="match status" value="1"/>
</dbReference>
<keyword evidence="3" id="KW-0804">Transcription</keyword>
<evidence type="ECO:0000256" key="4">
    <source>
        <dbReference type="ARBA" id="ARBA00023242"/>
    </source>
</evidence>
<proteinExistence type="predicted"/>
<dbReference type="InterPro" id="IPR009057">
    <property type="entry name" value="Homeodomain-like_sf"/>
</dbReference>
<dbReference type="Gene3D" id="1.10.10.60">
    <property type="entry name" value="Homeodomain-like"/>
    <property type="match status" value="1"/>
</dbReference>
<protein>
    <submittedName>
        <fullName evidence="6">Homeodomain-like superfamily protein</fullName>
    </submittedName>
</protein>
<dbReference type="SUPFAM" id="SSF46689">
    <property type="entry name" value="Homeodomain-like"/>
    <property type="match status" value="1"/>
</dbReference>
<dbReference type="InterPro" id="IPR046955">
    <property type="entry name" value="PHR1-like"/>
</dbReference>
<dbReference type="GO" id="GO:0003700">
    <property type="term" value="F:DNA-binding transcription factor activity"/>
    <property type="evidence" value="ECO:0007669"/>
    <property type="project" value="InterPro"/>
</dbReference>
<accession>A0AAV8CES8</accession>
<dbReference type="AlphaFoldDB" id="A0AAV8CES8"/>
<sequence length="331" mass="37452">MMYQGHGNIISPRSVYSSEKESGLILSTDAKPRLKWTPELHERFTDAVAQLGGPDKATPKTIMRLMGIPGLTLYHLKSHLQKYRLSKNLQAQAHATNVKNVASSHVPMDSRPPEGLVSINHLVSSAQPNKTIQISEALQMQIEVQRRLHEQLEVQRHLQLRIEAQGKYLQTVLEKAQETLTKQNPGQTGIESTKLHLSELVSKVSNEYLHNSFQAYQELNSQNTVQQASADSCLTACEGSQKDNQRLNQIKNEWDSNLLSIGLRTEIEASGKEMDGRDLFLDRQCRSRTQHLNQQERRIECVSTQLDLNTKEVIDGSKSCKKFDLNGFSWN</sequence>
<dbReference type="InterPro" id="IPR025756">
    <property type="entry name" value="Myb_CC_LHEQLE"/>
</dbReference>
<keyword evidence="1" id="KW-0805">Transcription regulation</keyword>
<name>A0AAV8CES8_9POAL</name>
<dbReference type="FunFam" id="1.10.10.60:FF:000002">
    <property type="entry name" value="Myb family transcription factor"/>
    <property type="match status" value="1"/>
</dbReference>
<dbReference type="PANTHER" id="PTHR31499:SF2">
    <property type="entry name" value="MYB-RELATED PROTEIN 2"/>
    <property type="match status" value="1"/>
</dbReference>
<evidence type="ECO:0000256" key="3">
    <source>
        <dbReference type="ARBA" id="ARBA00023163"/>
    </source>
</evidence>
<evidence type="ECO:0000259" key="5">
    <source>
        <dbReference type="PROSITE" id="PS51294"/>
    </source>
</evidence>
<organism evidence="6 7">
    <name type="scientific">Rhynchospora pubera</name>
    <dbReference type="NCBI Taxonomy" id="906938"/>
    <lineage>
        <taxon>Eukaryota</taxon>
        <taxon>Viridiplantae</taxon>
        <taxon>Streptophyta</taxon>
        <taxon>Embryophyta</taxon>
        <taxon>Tracheophyta</taxon>
        <taxon>Spermatophyta</taxon>
        <taxon>Magnoliopsida</taxon>
        <taxon>Liliopsida</taxon>
        <taxon>Poales</taxon>
        <taxon>Cyperaceae</taxon>
        <taxon>Cyperoideae</taxon>
        <taxon>Rhynchosporeae</taxon>
        <taxon>Rhynchospora</taxon>
    </lineage>
</organism>
<comment type="caution">
    <text evidence="6">The sequence shown here is derived from an EMBL/GenBank/DDBJ whole genome shotgun (WGS) entry which is preliminary data.</text>
</comment>
<gene>
    <name evidence="6" type="ORF">LUZ62_088173</name>
</gene>
<dbReference type="InterPro" id="IPR017930">
    <property type="entry name" value="Myb_dom"/>
</dbReference>
<evidence type="ECO:0000256" key="1">
    <source>
        <dbReference type="ARBA" id="ARBA00023015"/>
    </source>
</evidence>